<keyword evidence="8" id="KW-0862">Zinc</keyword>
<evidence type="ECO:0000256" key="6">
    <source>
        <dbReference type="ARBA" id="ARBA00022741"/>
    </source>
</evidence>
<dbReference type="CDD" id="cd19501">
    <property type="entry name" value="RecA-like_FtsH"/>
    <property type="match status" value="1"/>
</dbReference>
<comment type="cofactor">
    <cofactor evidence="1">
        <name>Zn(2+)</name>
        <dbReference type="ChEBI" id="CHEBI:29105"/>
    </cofactor>
</comment>
<keyword evidence="15" id="KW-1185">Reference proteome</keyword>
<dbReference type="Pfam" id="PF17862">
    <property type="entry name" value="AAA_lid_3"/>
    <property type="match status" value="1"/>
</dbReference>
<dbReference type="GO" id="GO:0004222">
    <property type="term" value="F:metalloendopeptidase activity"/>
    <property type="evidence" value="ECO:0007669"/>
    <property type="project" value="InterPro"/>
</dbReference>
<dbReference type="InterPro" id="IPR003960">
    <property type="entry name" value="ATPase_AAA_CS"/>
</dbReference>
<evidence type="ECO:0000256" key="8">
    <source>
        <dbReference type="ARBA" id="ARBA00022833"/>
    </source>
</evidence>
<name>A0A4U9RRN6_HATHI</name>
<dbReference type="SUPFAM" id="SSF52540">
    <property type="entry name" value="P-loop containing nucleoside triphosphate hydrolases"/>
    <property type="match status" value="1"/>
</dbReference>
<dbReference type="InterPro" id="IPR003593">
    <property type="entry name" value="AAA+_ATPase"/>
</dbReference>
<dbReference type="InterPro" id="IPR027417">
    <property type="entry name" value="P-loop_NTPase"/>
</dbReference>
<dbReference type="OrthoDB" id="9809379at2"/>
<dbReference type="Pfam" id="PF00004">
    <property type="entry name" value="AAA"/>
    <property type="match status" value="1"/>
</dbReference>
<keyword evidence="12" id="KW-0812">Transmembrane</keyword>
<keyword evidence="3" id="KW-1003">Cell membrane</keyword>
<keyword evidence="12" id="KW-1133">Transmembrane helix</keyword>
<dbReference type="AlphaFoldDB" id="A0A4U9RRN6"/>
<dbReference type="KEGG" id="hhw:NCTC503_02130"/>
<evidence type="ECO:0000256" key="3">
    <source>
        <dbReference type="ARBA" id="ARBA00022475"/>
    </source>
</evidence>
<dbReference type="PROSITE" id="PS00674">
    <property type="entry name" value="AAA"/>
    <property type="match status" value="1"/>
</dbReference>
<dbReference type="SMART" id="SM00382">
    <property type="entry name" value="AAA"/>
    <property type="match status" value="1"/>
</dbReference>
<feature type="transmembrane region" description="Helical" evidence="12">
    <location>
        <begin position="12"/>
        <end position="30"/>
    </location>
</feature>
<gene>
    <name evidence="14" type="primary">ftsH_1</name>
    <name evidence="14" type="ORF">NCTC503_02130</name>
</gene>
<reference evidence="14 15" key="1">
    <citation type="submission" date="2019-05" db="EMBL/GenBank/DDBJ databases">
        <authorList>
            <consortium name="Pathogen Informatics"/>
        </authorList>
    </citation>
    <scope>NUCLEOTIDE SEQUENCE [LARGE SCALE GENOMIC DNA]</scope>
    <source>
        <strain evidence="14 15">NCTC503</strain>
    </source>
</reference>
<dbReference type="GO" id="GO:0006508">
    <property type="term" value="P:proteolysis"/>
    <property type="evidence" value="ECO:0007669"/>
    <property type="project" value="UniProtKB-KW"/>
</dbReference>
<organism evidence="14 15">
    <name type="scientific">Hathewaya histolytica</name>
    <name type="common">Clostridium histolyticum</name>
    <dbReference type="NCBI Taxonomy" id="1498"/>
    <lineage>
        <taxon>Bacteria</taxon>
        <taxon>Bacillati</taxon>
        <taxon>Bacillota</taxon>
        <taxon>Clostridia</taxon>
        <taxon>Eubacteriales</taxon>
        <taxon>Clostridiaceae</taxon>
        <taxon>Hathewaya</taxon>
    </lineage>
</organism>
<dbReference type="SUPFAM" id="SSF140990">
    <property type="entry name" value="FtsH protease domain-like"/>
    <property type="match status" value="1"/>
</dbReference>
<evidence type="ECO:0000256" key="10">
    <source>
        <dbReference type="ARBA" id="ARBA00023049"/>
    </source>
</evidence>
<keyword evidence="4 14" id="KW-0645">Protease</keyword>
<dbReference type="RefSeq" id="WP_138210696.1">
    <property type="nucleotide sequence ID" value="NZ_CBCRUQ010000013.1"/>
</dbReference>
<keyword evidence="14" id="KW-0131">Cell cycle</keyword>
<evidence type="ECO:0000256" key="9">
    <source>
        <dbReference type="ARBA" id="ARBA00022840"/>
    </source>
</evidence>
<dbReference type="Gene3D" id="1.10.8.60">
    <property type="match status" value="1"/>
</dbReference>
<accession>A0A4U9RRN6</accession>
<evidence type="ECO:0000256" key="7">
    <source>
        <dbReference type="ARBA" id="ARBA00022801"/>
    </source>
</evidence>
<evidence type="ECO:0000256" key="1">
    <source>
        <dbReference type="ARBA" id="ARBA00001947"/>
    </source>
</evidence>
<keyword evidence="5" id="KW-0479">Metal-binding</keyword>
<dbReference type="GO" id="GO:0046872">
    <property type="term" value="F:metal ion binding"/>
    <property type="evidence" value="ECO:0007669"/>
    <property type="project" value="UniProtKB-KW"/>
</dbReference>
<feature type="domain" description="AAA+ ATPase" evidence="13">
    <location>
        <begin position="181"/>
        <end position="321"/>
    </location>
</feature>
<comment type="similarity">
    <text evidence="11">Belongs to the AAA ATPase family.</text>
</comment>
<dbReference type="Gene3D" id="1.20.58.760">
    <property type="entry name" value="Peptidase M41"/>
    <property type="match status" value="1"/>
</dbReference>
<evidence type="ECO:0000256" key="4">
    <source>
        <dbReference type="ARBA" id="ARBA00022670"/>
    </source>
</evidence>
<evidence type="ECO:0000313" key="14">
    <source>
        <dbReference type="EMBL" id="VTQ93533.1"/>
    </source>
</evidence>
<keyword evidence="6 11" id="KW-0547">Nucleotide-binding</keyword>
<sequence length="582" mass="65267">MNLKKNLWKISLVATLVSLTILIFVKLVYIKNLQKDYTSFISDINTNKVSSVYLNDSPKIRIKLKNGQVYETDNPRKENFKENLLNKNIKVYENSFLLMPELVPSVLLFISFGFLVFSSFKNHKVKSKGMFSASNLNVEAIENSPYNFSLVAGNDEAKNSVKDIVDFLKNPEKYTSYGARMPKGIIFYGDPGTGKTLLAKAIAGEAKVPFYAVSGSDFVQMYVGVGAGRVRNLFKKARKHGKAVIFIDEIDAIGKKRDGGSGSGSSDEKDQTLNALLTEMSGFNEKEGIIVIAATNRLDILDSALLRPGRFDRHIEINLPDLTARERIIELYLENKPSNNINIKEWAKKTAYFSGAKLESLINEAAIIACNEESEFIDDRILDKAFSIVLTGYEKVNRDYIKNEDREITAVHESGHALVSHLLLPEEKVSKVTIIPSTKGAGGYTLSIPEDRLFRNKTYLKNRIMVLLAGRAAEEVCFGENNITTGAYNDIQKTTDLIFNMVTRYGMGESLGLLNIEELNKFGVNTNHVIVDECKSTIQKLYDDTKNLIIQNKYLLDNMSSELLKVETLYDQDINKILNKAS</sequence>
<dbReference type="GO" id="GO:0005524">
    <property type="term" value="F:ATP binding"/>
    <property type="evidence" value="ECO:0007669"/>
    <property type="project" value="UniProtKB-KW"/>
</dbReference>
<keyword evidence="10" id="KW-0482">Metalloprotease</keyword>
<dbReference type="Pfam" id="PF01434">
    <property type="entry name" value="Peptidase_M41"/>
    <property type="match status" value="1"/>
</dbReference>
<keyword evidence="9 11" id="KW-0067">ATP-binding</keyword>
<dbReference type="Gene3D" id="3.30.720.210">
    <property type="match status" value="1"/>
</dbReference>
<dbReference type="GO" id="GO:0051301">
    <property type="term" value="P:cell division"/>
    <property type="evidence" value="ECO:0007669"/>
    <property type="project" value="UniProtKB-KW"/>
</dbReference>
<proteinExistence type="inferred from homology"/>
<dbReference type="Proteomes" id="UP000308489">
    <property type="component" value="Chromosome 1"/>
</dbReference>
<dbReference type="PANTHER" id="PTHR43655">
    <property type="entry name" value="ATP-DEPENDENT PROTEASE"/>
    <property type="match status" value="1"/>
</dbReference>
<evidence type="ECO:0000256" key="11">
    <source>
        <dbReference type="RuleBase" id="RU003651"/>
    </source>
</evidence>
<dbReference type="InterPro" id="IPR041569">
    <property type="entry name" value="AAA_lid_3"/>
</dbReference>
<comment type="similarity">
    <text evidence="2">In the C-terminal section; belongs to the peptidase M41 family.</text>
</comment>
<keyword evidence="14" id="KW-0132">Cell division</keyword>
<dbReference type="InterPro" id="IPR000642">
    <property type="entry name" value="Peptidase_M41"/>
</dbReference>
<evidence type="ECO:0000256" key="5">
    <source>
        <dbReference type="ARBA" id="ARBA00022723"/>
    </source>
</evidence>
<evidence type="ECO:0000256" key="12">
    <source>
        <dbReference type="SAM" id="Phobius"/>
    </source>
</evidence>
<keyword evidence="7 14" id="KW-0378">Hydrolase</keyword>
<dbReference type="GO" id="GO:0004176">
    <property type="term" value="F:ATP-dependent peptidase activity"/>
    <property type="evidence" value="ECO:0007669"/>
    <property type="project" value="InterPro"/>
</dbReference>
<dbReference type="InterPro" id="IPR050928">
    <property type="entry name" value="ATP-dep_Zn_Metalloprotease"/>
</dbReference>
<dbReference type="FunFam" id="3.40.50.300:FF:000001">
    <property type="entry name" value="ATP-dependent zinc metalloprotease FtsH"/>
    <property type="match status" value="1"/>
</dbReference>
<protein>
    <submittedName>
        <fullName evidence="14">Cell division protease FtsH-like protein</fullName>
        <ecNumber evidence="14">3.4.24.-</ecNumber>
    </submittedName>
</protein>
<keyword evidence="12" id="KW-0472">Membrane</keyword>
<dbReference type="EC" id="3.4.24.-" evidence="14"/>
<dbReference type="PANTHER" id="PTHR43655:SF2">
    <property type="entry name" value="AFG3 LIKE MATRIX AAA PEPTIDASE SUBUNIT 2, ISOFORM A"/>
    <property type="match status" value="1"/>
</dbReference>
<dbReference type="GO" id="GO:0016887">
    <property type="term" value="F:ATP hydrolysis activity"/>
    <property type="evidence" value="ECO:0007669"/>
    <property type="project" value="InterPro"/>
</dbReference>
<dbReference type="InterPro" id="IPR037219">
    <property type="entry name" value="Peptidase_M41-like"/>
</dbReference>
<dbReference type="InterPro" id="IPR003959">
    <property type="entry name" value="ATPase_AAA_core"/>
</dbReference>
<evidence type="ECO:0000259" key="13">
    <source>
        <dbReference type="SMART" id="SM00382"/>
    </source>
</evidence>
<evidence type="ECO:0000256" key="2">
    <source>
        <dbReference type="ARBA" id="ARBA00010044"/>
    </source>
</evidence>
<dbReference type="Gene3D" id="3.40.50.300">
    <property type="entry name" value="P-loop containing nucleotide triphosphate hydrolases"/>
    <property type="match status" value="1"/>
</dbReference>
<feature type="transmembrane region" description="Helical" evidence="12">
    <location>
        <begin position="102"/>
        <end position="120"/>
    </location>
</feature>
<dbReference type="EMBL" id="LR590481">
    <property type="protein sequence ID" value="VTQ93533.1"/>
    <property type="molecule type" value="Genomic_DNA"/>
</dbReference>
<evidence type="ECO:0000313" key="15">
    <source>
        <dbReference type="Proteomes" id="UP000308489"/>
    </source>
</evidence>